<keyword evidence="2" id="KW-1185">Reference proteome</keyword>
<dbReference type="RefSeq" id="WP_162088781.1">
    <property type="nucleotide sequence ID" value="NZ_CAJIMS010000001.1"/>
</dbReference>
<comment type="caution">
    <text evidence="1">The sequence shown here is derived from an EMBL/GenBank/DDBJ whole genome shotgun (WGS) entry which is preliminary data.</text>
</comment>
<name>A0A9N8QR97_9FLAO</name>
<reference evidence="1" key="1">
    <citation type="submission" date="2020-12" db="EMBL/GenBank/DDBJ databases">
        <authorList>
            <person name="Rodrigo-Torres L."/>
            <person name="Arahal R. D."/>
            <person name="Lucena T."/>
        </authorList>
    </citation>
    <scope>NUCLEOTIDE SEQUENCE</scope>
    <source>
        <strain evidence="1">CECT 9390</strain>
    </source>
</reference>
<evidence type="ECO:0008006" key="3">
    <source>
        <dbReference type="Google" id="ProtNLM"/>
    </source>
</evidence>
<evidence type="ECO:0000313" key="1">
    <source>
        <dbReference type="EMBL" id="CAD7812537.1"/>
    </source>
</evidence>
<protein>
    <recommendedName>
        <fullName evidence="3">DUF4238 domain-containing protein</fullName>
    </recommendedName>
</protein>
<accession>A0A9N8QR97</accession>
<evidence type="ECO:0000313" key="2">
    <source>
        <dbReference type="Proteomes" id="UP000662618"/>
    </source>
</evidence>
<dbReference type="Pfam" id="PF14022">
    <property type="entry name" value="DUF4238"/>
    <property type="match status" value="1"/>
</dbReference>
<sequence length="280" mass="33039">MNKAQNHHYVSQTHIKKFFNYDLKKIFIYDKRYGDIRYKNGTKYIFSEDNLNTMLIENEFDYATIENLYNKYFENDFNKNYKIVEKFINQQILDKDTENALRFFARYGVLGNHRTPEHKKEIADIFYFGLIEGLGDKILENQEFLKVAQPYGDKKYSNSEIDLEIPNIILDLMGDIFFTIYVPNSICDVFILSDYCSLTLREKTNKYLNTDITEISTISFPLSSKIFLEFYSTKSTHSPQKSEIKFLNSTEVELINKETLSLSYKCVVCSDENYLQNLIS</sequence>
<dbReference type="InterPro" id="IPR025332">
    <property type="entry name" value="DUF4238"/>
</dbReference>
<dbReference type="AlphaFoldDB" id="A0A9N8QR97"/>
<proteinExistence type="predicted"/>
<dbReference type="EMBL" id="CAJIMS010000001">
    <property type="protein sequence ID" value="CAD7812537.1"/>
    <property type="molecule type" value="Genomic_DNA"/>
</dbReference>
<gene>
    <name evidence="1" type="ORF">CHRY9390_02527</name>
</gene>
<organism evidence="1 2">
    <name type="scientific">Chryseobacterium aquaeductus</name>
    <dbReference type="NCBI Taxonomy" id="2675056"/>
    <lineage>
        <taxon>Bacteria</taxon>
        <taxon>Pseudomonadati</taxon>
        <taxon>Bacteroidota</taxon>
        <taxon>Flavobacteriia</taxon>
        <taxon>Flavobacteriales</taxon>
        <taxon>Weeksellaceae</taxon>
        <taxon>Chryseobacterium group</taxon>
        <taxon>Chryseobacterium</taxon>
    </lineage>
</organism>
<dbReference type="Proteomes" id="UP000662618">
    <property type="component" value="Unassembled WGS sequence"/>
</dbReference>